<gene>
    <name evidence="1" type="ORF">IHE45_08G075300</name>
</gene>
<accession>A0ACB7VK93</accession>
<evidence type="ECO:0000313" key="1">
    <source>
        <dbReference type="EMBL" id="KAH7674469.1"/>
    </source>
</evidence>
<protein>
    <submittedName>
        <fullName evidence="1">PC-Esterase protein</fullName>
    </submittedName>
</protein>
<dbReference type="EMBL" id="CM037018">
    <property type="protein sequence ID" value="KAH7674469.1"/>
    <property type="molecule type" value="Genomic_DNA"/>
</dbReference>
<keyword evidence="2" id="KW-1185">Reference proteome</keyword>
<reference evidence="2" key="1">
    <citation type="journal article" date="2022" name="Nat. Commun.">
        <title>Chromosome evolution and the genetic basis of agronomically important traits in greater yam.</title>
        <authorList>
            <person name="Bredeson J.V."/>
            <person name="Lyons J.B."/>
            <person name="Oniyinde I.O."/>
            <person name="Okereke N.R."/>
            <person name="Kolade O."/>
            <person name="Nnabue I."/>
            <person name="Nwadili C.O."/>
            <person name="Hribova E."/>
            <person name="Parker M."/>
            <person name="Nwogha J."/>
            <person name="Shu S."/>
            <person name="Carlson J."/>
            <person name="Kariba R."/>
            <person name="Muthemba S."/>
            <person name="Knop K."/>
            <person name="Barton G.J."/>
            <person name="Sherwood A.V."/>
            <person name="Lopez-Montes A."/>
            <person name="Asiedu R."/>
            <person name="Jamnadass R."/>
            <person name="Muchugi A."/>
            <person name="Goodstein D."/>
            <person name="Egesi C.N."/>
            <person name="Featherston J."/>
            <person name="Asfaw A."/>
            <person name="Simpson G.G."/>
            <person name="Dolezel J."/>
            <person name="Hendre P.S."/>
            <person name="Van Deynze A."/>
            <person name="Kumar P.L."/>
            <person name="Obidiegwu J.E."/>
            <person name="Bhattacharjee R."/>
            <person name="Rokhsar D.S."/>
        </authorList>
    </citation>
    <scope>NUCLEOTIDE SEQUENCE [LARGE SCALE GENOMIC DNA]</scope>
    <source>
        <strain evidence="2">cv. TDa95/00328</strain>
    </source>
</reference>
<proteinExistence type="predicted"/>
<name>A0ACB7VK93_DIOAL</name>
<dbReference type="Proteomes" id="UP000827976">
    <property type="component" value="Chromosome 8"/>
</dbReference>
<sequence length="420" mass="48607">MIKIYKMDQWMLIKKSTICSFILPSVILCTVIVLHNLNKSNSFTSITQKQSLTEHNQSAIYQVTNDNSQHVIDANEEKACDLFVGKWIRDFKESNYNNWTCPTLPTLKNCLKHGKDSDYIYWRWKPDNCELPRFDPSMFLRAVQRKKLAFIGDSLARNQMESLLCLLSQLETPVNKHRDADDKFQTWYFPSHDFTLMVMWTEFLVVGNERIVNGTASNAFDIHLDKVNGNWSDKLAGIHYAIISSGNWFFRTNYLYKGGYLIGCIYCRDSNLTDYGPVYAIKNALSTSLGFISKCKECEEMVTVLRTYTPSHFEHGSWFDGGYCNRTQPLSESEVMSLNGRHAWRIRESQVEEFGKIVQSVEKKKKKFVLLDVSKAMMLRADGHPGSHWPRVRDVSDCLHWCLPGPVDLWNELLMVILNK</sequence>
<organism evidence="1 2">
    <name type="scientific">Dioscorea alata</name>
    <name type="common">Purple yam</name>
    <dbReference type="NCBI Taxonomy" id="55571"/>
    <lineage>
        <taxon>Eukaryota</taxon>
        <taxon>Viridiplantae</taxon>
        <taxon>Streptophyta</taxon>
        <taxon>Embryophyta</taxon>
        <taxon>Tracheophyta</taxon>
        <taxon>Spermatophyta</taxon>
        <taxon>Magnoliopsida</taxon>
        <taxon>Liliopsida</taxon>
        <taxon>Dioscoreales</taxon>
        <taxon>Dioscoreaceae</taxon>
        <taxon>Dioscorea</taxon>
    </lineage>
</organism>
<comment type="caution">
    <text evidence="1">The sequence shown here is derived from an EMBL/GenBank/DDBJ whole genome shotgun (WGS) entry which is preliminary data.</text>
</comment>
<evidence type="ECO:0000313" key="2">
    <source>
        <dbReference type="Proteomes" id="UP000827976"/>
    </source>
</evidence>